<gene>
    <name evidence="2" type="ORF">FGIG_04312</name>
</gene>
<reference evidence="2 3" key="1">
    <citation type="submission" date="2019-04" db="EMBL/GenBank/DDBJ databases">
        <title>Annotation for the trematode Fasciola gigantica.</title>
        <authorList>
            <person name="Choi Y.-J."/>
        </authorList>
    </citation>
    <scope>NUCLEOTIDE SEQUENCE [LARGE SCALE GENOMIC DNA]</scope>
    <source>
        <strain evidence="2">Uganda_cow_1</strain>
    </source>
</reference>
<evidence type="ECO:0000313" key="3">
    <source>
        <dbReference type="Proteomes" id="UP000316759"/>
    </source>
</evidence>
<feature type="signal peptide" evidence="1">
    <location>
        <begin position="1"/>
        <end position="21"/>
    </location>
</feature>
<dbReference type="EMBL" id="SUNJ01010639">
    <property type="protein sequence ID" value="TPP59498.1"/>
    <property type="molecule type" value="Genomic_DNA"/>
</dbReference>
<dbReference type="AlphaFoldDB" id="A0A504YNH1"/>
<feature type="chain" id="PRO_5021337762" description="Secreted protein" evidence="1">
    <location>
        <begin position="22"/>
        <end position="82"/>
    </location>
</feature>
<protein>
    <recommendedName>
        <fullName evidence="4">Secreted protein</fullName>
    </recommendedName>
</protein>
<keyword evidence="1" id="KW-0732">Signal</keyword>
<accession>A0A504YNH1</accession>
<comment type="caution">
    <text evidence="2">The sequence shown here is derived from an EMBL/GenBank/DDBJ whole genome shotgun (WGS) entry which is preliminary data.</text>
</comment>
<sequence>MRVVQPTALLILWLVCYESFGRRKRGSAVHVWMSNKWNARLQYCRHIWWKYVLQCPDKVPVQNVLFLQRIPWRPVIKKEKGH</sequence>
<evidence type="ECO:0000313" key="2">
    <source>
        <dbReference type="EMBL" id="TPP59498.1"/>
    </source>
</evidence>
<dbReference type="Proteomes" id="UP000316759">
    <property type="component" value="Unassembled WGS sequence"/>
</dbReference>
<organism evidence="2 3">
    <name type="scientific">Fasciola gigantica</name>
    <name type="common">Giant liver fluke</name>
    <dbReference type="NCBI Taxonomy" id="46835"/>
    <lineage>
        <taxon>Eukaryota</taxon>
        <taxon>Metazoa</taxon>
        <taxon>Spiralia</taxon>
        <taxon>Lophotrochozoa</taxon>
        <taxon>Platyhelminthes</taxon>
        <taxon>Trematoda</taxon>
        <taxon>Digenea</taxon>
        <taxon>Plagiorchiida</taxon>
        <taxon>Echinostomata</taxon>
        <taxon>Echinostomatoidea</taxon>
        <taxon>Fasciolidae</taxon>
        <taxon>Fasciola</taxon>
    </lineage>
</organism>
<name>A0A504YNH1_FASGI</name>
<proteinExistence type="predicted"/>
<evidence type="ECO:0000256" key="1">
    <source>
        <dbReference type="SAM" id="SignalP"/>
    </source>
</evidence>
<evidence type="ECO:0008006" key="4">
    <source>
        <dbReference type="Google" id="ProtNLM"/>
    </source>
</evidence>
<keyword evidence="3" id="KW-1185">Reference proteome</keyword>